<gene>
    <name evidence="10" type="ORF">BW730_07365</name>
</gene>
<evidence type="ECO:0000313" key="11">
    <source>
        <dbReference type="Proteomes" id="UP000188145"/>
    </source>
</evidence>
<feature type="domain" description="EamA" evidence="9">
    <location>
        <begin position="9"/>
        <end position="140"/>
    </location>
</feature>
<dbReference type="GO" id="GO:0005886">
    <property type="term" value="C:plasma membrane"/>
    <property type="evidence" value="ECO:0007669"/>
    <property type="project" value="UniProtKB-SubCell"/>
</dbReference>
<evidence type="ECO:0000259" key="9">
    <source>
        <dbReference type="Pfam" id="PF00892"/>
    </source>
</evidence>
<feature type="transmembrane region" description="Helical" evidence="8">
    <location>
        <begin position="69"/>
        <end position="88"/>
    </location>
</feature>
<feature type="transmembrane region" description="Helical" evidence="8">
    <location>
        <begin position="35"/>
        <end position="53"/>
    </location>
</feature>
<dbReference type="InterPro" id="IPR004626">
    <property type="entry name" value="RarD"/>
</dbReference>
<dbReference type="PANTHER" id="PTHR22911:SF137">
    <property type="entry name" value="SOLUTE CARRIER FAMILY 35 MEMBER G2-RELATED"/>
    <property type="match status" value="1"/>
</dbReference>
<evidence type="ECO:0000256" key="8">
    <source>
        <dbReference type="SAM" id="Phobius"/>
    </source>
</evidence>
<dbReference type="Proteomes" id="UP000188145">
    <property type="component" value="Chromosome"/>
</dbReference>
<evidence type="ECO:0000256" key="6">
    <source>
        <dbReference type="ARBA" id="ARBA00022989"/>
    </source>
</evidence>
<feature type="transmembrane region" description="Helical" evidence="8">
    <location>
        <begin position="175"/>
        <end position="197"/>
    </location>
</feature>
<feature type="domain" description="EamA" evidence="9">
    <location>
        <begin position="148"/>
        <end position="278"/>
    </location>
</feature>
<evidence type="ECO:0000256" key="1">
    <source>
        <dbReference type="ARBA" id="ARBA00004651"/>
    </source>
</evidence>
<proteinExistence type="inferred from homology"/>
<feature type="transmembrane region" description="Helical" evidence="8">
    <location>
        <begin position="264"/>
        <end position="287"/>
    </location>
</feature>
<dbReference type="InterPro" id="IPR037185">
    <property type="entry name" value="EmrE-like"/>
</dbReference>
<accession>A0A1Q2CMM0</accession>
<evidence type="ECO:0000256" key="7">
    <source>
        <dbReference type="ARBA" id="ARBA00023136"/>
    </source>
</evidence>
<keyword evidence="11" id="KW-1185">Reference proteome</keyword>
<evidence type="ECO:0000256" key="2">
    <source>
        <dbReference type="ARBA" id="ARBA00007362"/>
    </source>
</evidence>
<dbReference type="PANTHER" id="PTHR22911">
    <property type="entry name" value="ACYL-MALONYL CONDENSING ENZYME-RELATED"/>
    <property type="match status" value="1"/>
</dbReference>
<dbReference type="InterPro" id="IPR000620">
    <property type="entry name" value="EamA_dom"/>
</dbReference>
<keyword evidence="6 8" id="KW-1133">Transmembrane helix</keyword>
<organism evidence="10 11">
    <name type="scientific">Tessaracoccus aquimaris</name>
    <dbReference type="NCBI Taxonomy" id="1332264"/>
    <lineage>
        <taxon>Bacteria</taxon>
        <taxon>Bacillati</taxon>
        <taxon>Actinomycetota</taxon>
        <taxon>Actinomycetes</taxon>
        <taxon>Propionibacteriales</taxon>
        <taxon>Propionibacteriaceae</taxon>
        <taxon>Tessaracoccus</taxon>
    </lineage>
</organism>
<evidence type="ECO:0000256" key="4">
    <source>
        <dbReference type="ARBA" id="ARBA00022475"/>
    </source>
</evidence>
<dbReference type="KEGG" id="tes:BW730_07365"/>
<dbReference type="NCBIfam" id="TIGR00688">
    <property type="entry name" value="rarD"/>
    <property type="match status" value="1"/>
</dbReference>
<keyword evidence="7 8" id="KW-0472">Membrane</keyword>
<evidence type="ECO:0000256" key="3">
    <source>
        <dbReference type="ARBA" id="ARBA00022448"/>
    </source>
</evidence>
<dbReference type="SUPFAM" id="SSF103481">
    <property type="entry name" value="Multidrug resistance efflux transporter EmrE"/>
    <property type="match status" value="2"/>
</dbReference>
<name>A0A1Q2CMM0_9ACTN</name>
<feature type="transmembrane region" description="Helical" evidence="8">
    <location>
        <begin position="209"/>
        <end position="227"/>
    </location>
</feature>
<sequence length="600" mass="64756">MKRTGLDSGIAAYLLWGLFPLYFLLFTRSGALEVVAYRAAWSLAFCLLLLAVLRKMGDLRAIWRDRRTALSLAVAGVLIATNWTIYVYGVATGRTLDAALGYFINPLAVALLGVVVLRERLRPGQWVALSFGAVAVVVLILGYGQVPFIALGLALSFGTYSLVKKLAGRSVAPAPGLAFETGAVLPLALGYLFYLGVTGQSTVPPLSGYWFLMATTGIVTAVPLLLFADAARKVSMVTLGMLQYIAPVGQFLLGWLVFREPMPASRWAGFALVWVAIAAFAVDAILVSRRGGPSGRRAGEACPVQPVEAAQQGRHTLPDRRRRQAKGAADLRVGVPLPDQCEHRPILGRQRGGGVGAGQELSEQGPHQLGGDQRIAVMCRPDRPGDQPGAVRLQEEPRGALLDGLGKGPVVGERREADHACAKPRRHVADHLEALDGGQVNVDEHHVWGEGLCQGERLAAVRGDADQVDVLKGREVAIDGPTRQLVALDQQDPDGSTRGRHARSLAMPGLAKRVDAAYRVSGDRVAVQQRFLAALVPRRERHGERPHPVLERHRAPALQQRSALLDAEQPEACGPRRARRQVRVGRTDVTVHLGDPDRTL</sequence>
<feature type="transmembrane region" description="Helical" evidence="8">
    <location>
        <begin position="239"/>
        <end position="258"/>
    </location>
</feature>
<dbReference type="STRING" id="1332264.BW730_07365"/>
<comment type="similarity">
    <text evidence="2">Belongs to the EamA transporter family.</text>
</comment>
<comment type="subcellular location">
    <subcellularLocation>
        <location evidence="1">Cell membrane</location>
        <topology evidence="1">Multi-pass membrane protein</topology>
    </subcellularLocation>
</comment>
<dbReference type="EMBL" id="CP019606">
    <property type="protein sequence ID" value="AQP47346.1"/>
    <property type="molecule type" value="Genomic_DNA"/>
</dbReference>
<reference evidence="11" key="1">
    <citation type="submission" date="2017-02" db="EMBL/GenBank/DDBJ databases">
        <title>Tessaracoccus aquaemaris sp. nov., isolated from the intestine of a Korean rockfish, Sebastes schlegelii, in a marine aquaculture pond.</title>
        <authorList>
            <person name="Tak E.J."/>
            <person name="Bae J.-W."/>
        </authorList>
    </citation>
    <scope>NUCLEOTIDE SEQUENCE [LARGE SCALE GENOMIC DNA]</scope>
    <source>
        <strain evidence="11">NSG39</strain>
    </source>
</reference>
<keyword evidence="4" id="KW-1003">Cell membrane</keyword>
<dbReference type="Pfam" id="PF00892">
    <property type="entry name" value="EamA"/>
    <property type="match status" value="2"/>
</dbReference>
<feature type="transmembrane region" description="Helical" evidence="8">
    <location>
        <begin position="100"/>
        <end position="117"/>
    </location>
</feature>
<dbReference type="AlphaFoldDB" id="A0A1Q2CMM0"/>
<keyword evidence="5 8" id="KW-0812">Transmembrane</keyword>
<feature type="transmembrane region" description="Helical" evidence="8">
    <location>
        <begin position="12"/>
        <end position="29"/>
    </location>
</feature>
<evidence type="ECO:0000256" key="5">
    <source>
        <dbReference type="ARBA" id="ARBA00022692"/>
    </source>
</evidence>
<keyword evidence="3" id="KW-0813">Transport</keyword>
<evidence type="ECO:0000313" key="10">
    <source>
        <dbReference type="EMBL" id="AQP47346.1"/>
    </source>
</evidence>
<protein>
    <recommendedName>
        <fullName evidence="9">EamA domain-containing protein</fullName>
    </recommendedName>
</protein>